<dbReference type="RefSeq" id="WP_025003785.1">
    <property type="nucleotide sequence ID" value="NZ_JASBZX010000002.1"/>
</dbReference>
<dbReference type="PROSITE" id="PS51257">
    <property type="entry name" value="PROKAR_LIPOPROTEIN"/>
    <property type="match status" value="1"/>
</dbReference>
<evidence type="ECO:0000313" key="3">
    <source>
        <dbReference type="EMBL" id="SUB89132.1"/>
    </source>
</evidence>
<evidence type="ECO:0000313" key="5">
    <source>
        <dbReference type="Proteomes" id="UP000254156"/>
    </source>
</evidence>
<dbReference type="Proteomes" id="UP000030103">
    <property type="component" value="Unassembled WGS sequence"/>
</dbReference>
<keyword evidence="4" id="KW-1185">Reference proteome</keyword>
<feature type="domain" description="GSCFA" evidence="1">
    <location>
        <begin position="23"/>
        <end position="261"/>
    </location>
</feature>
<evidence type="ECO:0000313" key="4">
    <source>
        <dbReference type="Proteomes" id="UP000030103"/>
    </source>
</evidence>
<reference evidence="2 4" key="1">
    <citation type="submission" date="2014-09" db="EMBL/GenBank/DDBJ databases">
        <title>Draft Genome Sequence of Porphyromonas macacae COT-192_OH2859.</title>
        <authorList>
            <person name="Wallis C."/>
            <person name="Deusch O."/>
            <person name="O'Flynn C."/>
            <person name="Davis I."/>
            <person name="Horsfall A."/>
            <person name="Kirkwood N."/>
            <person name="Harris S."/>
            <person name="Eisen J.A."/>
            <person name="Coil D.A."/>
            <person name="Darling A.E."/>
            <person name="Jospin G."/>
            <person name="Alexiev A."/>
        </authorList>
    </citation>
    <scope>NUCLEOTIDE SEQUENCE [LARGE SCALE GENOMIC DNA]</scope>
    <source>
        <strain evidence="4">COT-192 OH2859</strain>
        <strain evidence="2">COT-192_OH2859</strain>
    </source>
</reference>
<dbReference type="eggNOG" id="COG2755">
    <property type="taxonomic scope" value="Bacteria"/>
</dbReference>
<protein>
    <submittedName>
        <fullName evidence="3">GSCFA family</fullName>
    </submittedName>
</protein>
<organism evidence="2 4">
    <name type="scientific">Porphyromonas macacae</name>
    <dbReference type="NCBI Taxonomy" id="28115"/>
    <lineage>
        <taxon>Bacteria</taxon>
        <taxon>Pseudomonadati</taxon>
        <taxon>Bacteroidota</taxon>
        <taxon>Bacteroidia</taxon>
        <taxon>Bacteroidales</taxon>
        <taxon>Porphyromonadaceae</taxon>
        <taxon>Porphyromonas</taxon>
    </lineage>
</organism>
<evidence type="ECO:0000313" key="2">
    <source>
        <dbReference type="EMBL" id="KGN74943.1"/>
    </source>
</evidence>
<dbReference type="EMBL" id="JRFA01000009">
    <property type="protein sequence ID" value="KGN74943.1"/>
    <property type="molecule type" value="Genomic_DNA"/>
</dbReference>
<dbReference type="InterPro" id="IPR014982">
    <property type="entry name" value="GSCFA"/>
</dbReference>
<evidence type="ECO:0000259" key="1">
    <source>
        <dbReference type="Pfam" id="PF08885"/>
    </source>
</evidence>
<name>A0A0A2E7S7_9PORP</name>
<dbReference type="Pfam" id="PF08885">
    <property type="entry name" value="GSCFA"/>
    <property type="match status" value="1"/>
</dbReference>
<accession>A0A0A2E7S7</accession>
<dbReference type="EMBL" id="UGTF01000002">
    <property type="protein sequence ID" value="SUB89132.1"/>
    <property type="molecule type" value="Genomic_DNA"/>
</dbReference>
<dbReference type="OrthoDB" id="9807687at2"/>
<dbReference type="STRING" id="28115.HQ47_03250"/>
<dbReference type="AlphaFoldDB" id="A0A0A2E7S7"/>
<gene>
    <name evidence="2" type="ORF">HQ47_03250</name>
    <name evidence="3" type="ORF">NCTC11632_01229</name>
</gene>
<dbReference type="Proteomes" id="UP000254156">
    <property type="component" value="Unassembled WGS sequence"/>
</dbReference>
<proteinExistence type="predicted"/>
<sequence>MIQLKTPVIIDPISQKLDFGHQVCSFGSCFSDTIGSYLKESGYTININPMGTLYNPLSIASSIERLMSGASFSKAELFYHNGLYSSWMHHGRFSHYDPDEALAVINRSFNAGVQALQQADYIMITWGTAYVYRLKDESDQKNRVVANCHKMPEKMFKRSMVSVEELLFVWTELIQRLLNINSKIRFVFTVSPIRHLRDGAHANMLSKSTLFLFSEALIQTFPDNCFYFPAYEIVHDELRDYRFYADDMTHPAVITEKIIAERISDVWLDTENIKASALLRNCLQTIRHKPLHQDNPERALTLERIKHQLLALKQRFPAIVIPEDALTILELC</sequence>
<reference evidence="3 5" key="2">
    <citation type="submission" date="2018-06" db="EMBL/GenBank/DDBJ databases">
        <authorList>
            <consortium name="Pathogen Informatics"/>
            <person name="Doyle S."/>
        </authorList>
    </citation>
    <scope>NUCLEOTIDE SEQUENCE [LARGE SCALE GENOMIC DNA]</scope>
    <source>
        <strain evidence="3 5">NCTC11632</strain>
    </source>
</reference>